<sequence>MIPIVAAVQEPALPGENSKPELLFGMHCRRLDSRPKSYQYGWWKRGLYMHKLSLMLAGFLIAANTAGAVETNTKTWKQVNNWLVASDPSMGDSCYIATSYDGDIILRMGFYPRGSENMAFVSFGSPDWRSIEADKSYDITMQLDQGRRWPAAAIGFQTDGLKHLVVNFSNVDFIDDFVRRNFLKVSFGGRAIANLSLKDSRRAASEMFKCQEAVNALLPVPDRDSFGEAAKAENDPFAGADGNAADKDPFAAGGAKETSKDPFAM</sequence>
<gene>
    <name evidence="2" type="ORF">PYH38_005159</name>
</gene>
<name>A0ABY8CY83_9HYPH</name>
<dbReference type="Proteomes" id="UP001235547">
    <property type="component" value="Chromosome 1"/>
</dbReference>
<accession>A0ABY8CY83</accession>
<evidence type="ECO:0000256" key="1">
    <source>
        <dbReference type="SAM" id="MobiDB-lite"/>
    </source>
</evidence>
<organism evidence="2 3">
    <name type="scientific">Sinorhizobium numidicum</name>
    <dbReference type="NCBI Taxonomy" id="680248"/>
    <lineage>
        <taxon>Bacteria</taxon>
        <taxon>Pseudomonadati</taxon>
        <taxon>Pseudomonadota</taxon>
        <taxon>Alphaproteobacteria</taxon>
        <taxon>Hyphomicrobiales</taxon>
        <taxon>Rhizobiaceae</taxon>
        <taxon>Sinorhizobium/Ensifer group</taxon>
        <taxon>Sinorhizobium</taxon>
    </lineage>
</organism>
<evidence type="ECO:0000313" key="3">
    <source>
        <dbReference type="Proteomes" id="UP001235547"/>
    </source>
</evidence>
<evidence type="ECO:0000313" key="2">
    <source>
        <dbReference type="EMBL" id="WEX82827.1"/>
    </source>
</evidence>
<reference evidence="2 3" key="1">
    <citation type="submission" date="2023-03" db="EMBL/GenBank/DDBJ databases">
        <authorList>
            <person name="Kaur S."/>
            <person name="Espinosa-Saiz D."/>
            <person name="Velazquez E."/>
            <person name="Menendez E."/>
            <person name="diCenzo G.C."/>
        </authorList>
    </citation>
    <scope>NUCLEOTIDE SEQUENCE [LARGE SCALE GENOMIC DNA]</scope>
    <source>
        <strain evidence="2 3">LMG 27395</strain>
    </source>
</reference>
<keyword evidence="3" id="KW-1185">Reference proteome</keyword>
<proteinExistence type="predicted"/>
<dbReference type="RefSeq" id="WP_280733576.1">
    <property type="nucleotide sequence ID" value="NZ_CP120368.1"/>
</dbReference>
<feature type="region of interest" description="Disordered" evidence="1">
    <location>
        <begin position="226"/>
        <end position="265"/>
    </location>
</feature>
<protein>
    <submittedName>
        <fullName evidence="2">Uncharacterized protein</fullName>
    </submittedName>
</protein>
<dbReference type="EMBL" id="CP120371">
    <property type="protein sequence ID" value="WEX82827.1"/>
    <property type="molecule type" value="Genomic_DNA"/>
</dbReference>